<accession>A0ACB9IKT5</accession>
<reference evidence="2" key="1">
    <citation type="journal article" date="2022" name="Mol. Ecol. Resour.">
        <title>The genomes of chicory, endive, great burdock and yacon provide insights into Asteraceae palaeo-polyploidization history and plant inulin production.</title>
        <authorList>
            <person name="Fan W."/>
            <person name="Wang S."/>
            <person name="Wang H."/>
            <person name="Wang A."/>
            <person name="Jiang F."/>
            <person name="Liu H."/>
            <person name="Zhao H."/>
            <person name="Xu D."/>
            <person name="Zhang Y."/>
        </authorList>
    </citation>
    <scope>NUCLEOTIDE SEQUENCE [LARGE SCALE GENOMIC DNA]</scope>
    <source>
        <strain evidence="2">cv. Yunnan</strain>
    </source>
</reference>
<proteinExistence type="predicted"/>
<protein>
    <submittedName>
        <fullName evidence="1">Uncharacterized protein</fullName>
    </submittedName>
</protein>
<comment type="caution">
    <text evidence="1">The sequence shown here is derived from an EMBL/GenBank/DDBJ whole genome shotgun (WGS) entry which is preliminary data.</text>
</comment>
<gene>
    <name evidence="1" type="ORF">L1987_24363</name>
</gene>
<reference evidence="1 2" key="2">
    <citation type="journal article" date="2022" name="Mol. Ecol. Resour.">
        <title>The genomes of chicory, endive, great burdock and yacon provide insights into Asteraceae paleo-polyploidization history and plant inulin production.</title>
        <authorList>
            <person name="Fan W."/>
            <person name="Wang S."/>
            <person name="Wang H."/>
            <person name="Wang A."/>
            <person name="Jiang F."/>
            <person name="Liu H."/>
            <person name="Zhao H."/>
            <person name="Xu D."/>
            <person name="Zhang Y."/>
        </authorList>
    </citation>
    <scope>NUCLEOTIDE SEQUENCE [LARGE SCALE GENOMIC DNA]</scope>
    <source>
        <strain evidence="2">cv. Yunnan</strain>
        <tissue evidence="1">Leaves</tissue>
    </source>
</reference>
<sequence>MELRNSRAENLTLDRSQPIQKTEGDGAKVVAAQAAVAADFGGGGGGGEVVKRKRGRPPRVQANQPAAKKSKEEDEDEDVCFICFDGGSLVLCDRRGCPKAYHPSCIKRDEAFFRSKAKWNCGWHICSACEKTAHHMCYTCTYSLCKGCIRTSDYVCVRGDKGFCTVCMKIIMLIENSGDATGQVDFDDRSSWEYLFKVYWVYLKGKLSLTLDELTQAKNPWKLASIESTVSHISASGRRSITSDLSNLEAIESKRRKTNEQTNGLPNDPSMNGPKEWASKELLDFVEHMKNGDTSVLSQFDVQALLLEYIKRNNLRDPRKNTQIICDLRLMDLFGKPRVGHIEMLKLLEHHFLVKEDPQKGTTNSTAKQGDTDCKTENVVVVANKERRNHRKGEKRITQNKVDEYAAIDVHNMNLIYLRRNLMESLIQDNEKFHEKAVGSIVQIRISGSDQKDDMYRLVQVIGTTKADVPYKIGDKLVDVMLEVLNLDKKETVSIDTISNQELSEGEIQEKAMALRSVLLDDCQSLSCYNLRSKSCRECVKKLKILKTPEERERRLREIPAVHSDPKMNPDYESDDTEEYFNNEHGEHQKPKFPWVSGTNTISPTKKKDNLNDQSIDLGVANVDEDSSKLNMEKDAIGLTGSVRPQNEADCNSSTVPKCNSEAAVSSSLSNIIPDSTPSLLSVINNRSVDDDTWHYRDPSGNVQGPFSLVQLQKWSTSGYFPADMRIWASREADSLLLNNVLQECFHKYDGRWPENVASNSKDDNQVESVTVCREIPSSTIKAYEVASNSKDDNQVESATVCREIPSSTILATSYALDNSVNLEKIPGDLNCDPPSVASLTKMNESTKQFGIQNMPDINQHVSSVFTVADASLVDLPSPLLKKESHENEKLQASGDNERSKLLVQDSGIQNMPDINQHVSSVFTVTDAALVNLPSPLQKKESHENQKIQDSGFTKPVTEQSKPLVHDLGNPPSWSTTLSLVVGGTQLPETGVEWGRYPPTVDHQVATTNTTIDQITHLPSWHGLGETIEFSTLAEESVSDLLAEVDAMESRNCVPSPTSRRNSFLEDLFNGSIDDFSPTADQGTRSDGFSSTADIHLSRQSTGLQFSFGLETKPTCAVSIPQTSDSDNIGFKWADMGSSELHPPRQDMIDLNDSTRAEADDGEREIGIEEKSTTRPVVIAETRVESKSKEKEGGSVKAGTTGTKIVSGFPQVEEEEGEFIQPEAAPPPLPPLLPLPRPLPPPPPPPTMGFDTVDSRRAGSGRSSQGTSNKGGVHANTSGSRSGNVGRDSHHRRSGGDRYTSNSNSPRERSHHVEDSGYSRSSKASWSRQSSFGGGGGSGGSGYSRPPLKGQRVCIFYESGRCKKGSACNYLHPQDRSEYRLPLKHKFMGMVLMIKLSHSSSYRAWSKL</sequence>
<keyword evidence="2" id="KW-1185">Reference proteome</keyword>
<evidence type="ECO:0000313" key="2">
    <source>
        <dbReference type="Proteomes" id="UP001056120"/>
    </source>
</evidence>
<dbReference type="EMBL" id="CM042025">
    <property type="protein sequence ID" value="KAI3808412.1"/>
    <property type="molecule type" value="Genomic_DNA"/>
</dbReference>
<dbReference type="Proteomes" id="UP001056120">
    <property type="component" value="Linkage Group LG08"/>
</dbReference>
<organism evidence="1 2">
    <name type="scientific">Smallanthus sonchifolius</name>
    <dbReference type="NCBI Taxonomy" id="185202"/>
    <lineage>
        <taxon>Eukaryota</taxon>
        <taxon>Viridiplantae</taxon>
        <taxon>Streptophyta</taxon>
        <taxon>Embryophyta</taxon>
        <taxon>Tracheophyta</taxon>
        <taxon>Spermatophyta</taxon>
        <taxon>Magnoliopsida</taxon>
        <taxon>eudicotyledons</taxon>
        <taxon>Gunneridae</taxon>
        <taxon>Pentapetalae</taxon>
        <taxon>asterids</taxon>
        <taxon>campanulids</taxon>
        <taxon>Asterales</taxon>
        <taxon>Asteraceae</taxon>
        <taxon>Asteroideae</taxon>
        <taxon>Heliantheae alliance</taxon>
        <taxon>Millerieae</taxon>
        <taxon>Smallanthus</taxon>
    </lineage>
</organism>
<evidence type="ECO:0000313" key="1">
    <source>
        <dbReference type="EMBL" id="KAI3808412.1"/>
    </source>
</evidence>
<name>A0ACB9IKT5_9ASTR</name>